<reference evidence="3" key="1">
    <citation type="submission" date="2020-06" db="EMBL/GenBank/DDBJ databases">
        <title>A chromosome-scale genome assembly of Talaromyces rugulosus W13939.</title>
        <authorList>
            <person name="Wang B."/>
            <person name="Guo L."/>
            <person name="Ye K."/>
            <person name="Wang L."/>
        </authorList>
    </citation>
    <scope>NUCLEOTIDE SEQUENCE [LARGE SCALE GENOMIC DNA]</scope>
    <source>
        <strain evidence="3">W13939</strain>
    </source>
</reference>
<sequence length="166" mass="19163">MLCPADIYFMNEDDLNEILESEKASLSGHEDKLSSDITDTEDNLSIESDGNSFDSRSDDEAWLREHEDVLSSGFTDTEDDLSSESDGDSFNLNSDEEAWLWVPGIDFRDFKSDWFLLRIKLWRELGYGKDRFLNDRIQHIWQRSFEIETVGWPVLPLGILADPQSC</sequence>
<feature type="compositionally biased region" description="Acidic residues" evidence="1">
    <location>
        <begin position="76"/>
        <end position="87"/>
    </location>
</feature>
<dbReference type="KEGG" id="trg:TRUGW13939_07918"/>
<dbReference type="RefSeq" id="XP_035346948.1">
    <property type="nucleotide sequence ID" value="XM_035491055.1"/>
</dbReference>
<dbReference type="Proteomes" id="UP000509510">
    <property type="component" value="Chromosome IV"/>
</dbReference>
<dbReference type="OrthoDB" id="5426109at2759"/>
<protein>
    <submittedName>
        <fullName evidence="2">Uncharacterized protein</fullName>
    </submittedName>
</protein>
<keyword evidence="3" id="KW-1185">Reference proteome</keyword>
<name>A0A7H8R3A0_TALRU</name>
<evidence type="ECO:0000313" key="3">
    <source>
        <dbReference type="Proteomes" id="UP000509510"/>
    </source>
</evidence>
<dbReference type="GeneID" id="55995408"/>
<accession>A0A7H8R3A0</accession>
<organism evidence="2 3">
    <name type="scientific">Talaromyces rugulosus</name>
    <name type="common">Penicillium rugulosum</name>
    <dbReference type="NCBI Taxonomy" id="121627"/>
    <lineage>
        <taxon>Eukaryota</taxon>
        <taxon>Fungi</taxon>
        <taxon>Dikarya</taxon>
        <taxon>Ascomycota</taxon>
        <taxon>Pezizomycotina</taxon>
        <taxon>Eurotiomycetes</taxon>
        <taxon>Eurotiomycetidae</taxon>
        <taxon>Eurotiales</taxon>
        <taxon>Trichocomaceae</taxon>
        <taxon>Talaromyces</taxon>
        <taxon>Talaromyces sect. Islandici</taxon>
    </lineage>
</organism>
<feature type="region of interest" description="Disordered" evidence="1">
    <location>
        <begin position="26"/>
        <end position="59"/>
    </location>
</feature>
<dbReference type="AlphaFoldDB" id="A0A7H8R3A0"/>
<evidence type="ECO:0000256" key="1">
    <source>
        <dbReference type="SAM" id="MobiDB-lite"/>
    </source>
</evidence>
<proteinExistence type="predicted"/>
<feature type="region of interest" description="Disordered" evidence="1">
    <location>
        <begin position="70"/>
        <end position="89"/>
    </location>
</feature>
<dbReference type="EMBL" id="CP055901">
    <property type="protein sequence ID" value="QKX60772.1"/>
    <property type="molecule type" value="Genomic_DNA"/>
</dbReference>
<feature type="compositionally biased region" description="Polar residues" evidence="1">
    <location>
        <begin position="45"/>
        <end position="54"/>
    </location>
</feature>
<gene>
    <name evidence="2" type="ORF">TRUGW13939_07918</name>
</gene>
<evidence type="ECO:0000313" key="2">
    <source>
        <dbReference type="EMBL" id="QKX60772.1"/>
    </source>
</evidence>